<dbReference type="InterPro" id="IPR036652">
    <property type="entry name" value="YjeF_N_dom_sf"/>
</dbReference>
<accession>A0ABW7CUH0</accession>
<dbReference type="SUPFAM" id="SSF64153">
    <property type="entry name" value="YjeF N-terminal domain-like"/>
    <property type="match status" value="1"/>
</dbReference>
<evidence type="ECO:0000313" key="2">
    <source>
        <dbReference type="EMBL" id="MFG6079015.1"/>
    </source>
</evidence>
<comment type="caution">
    <text evidence="2">The sequence shown here is derived from an EMBL/GenBank/DDBJ whole genome shotgun (WGS) entry which is preliminary data.</text>
</comment>
<dbReference type="EMBL" id="JBGCUC010000121">
    <property type="protein sequence ID" value="MFG6079015.1"/>
    <property type="molecule type" value="Genomic_DNA"/>
</dbReference>
<proteinExistence type="predicted"/>
<reference evidence="2 3" key="1">
    <citation type="submission" date="2024-07" db="EMBL/GenBank/DDBJ databases">
        <title>Novel bacterial strain Erwinia sp. OPT-41 promoting growth of various crops.</title>
        <authorList>
            <person name="Egorshina A."/>
            <person name="Lukyantsev M.A."/>
            <person name="Golubev S.N."/>
            <person name="Muratova A.Y."/>
            <person name="Bulygina E.A."/>
        </authorList>
    </citation>
    <scope>NUCLEOTIDE SEQUENCE [LARGE SCALE GENOMIC DNA]</scope>
    <source>
        <strain evidence="2 3">OPT-41</strain>
    </source>
</reference>
<feature type="domain" description="YjeF N-terminal" evidence="1">
    <location>
        <begin position="11"/>
        <end position="62"/>
    </location>
</feature>
<organism evidence="2 3">
    <name type="scientific">Erwinia plantamica</name>
    <dbReference type="NCBI Taxonomy" id="3237104"/>
    <lineage>
        <taxon>Bacteria</taxon>
        <taxon>Pseudomonadati</taxon>
        <taxon>Pseudomonadota</taxon>
        <taxon>Gammaproteobacteria</taxon>
        <taxon>Enterobacterales</taxon>
        <taxon>Erwiniaceae</taxon>
        <taxon>Erwinia</taxon>
    </lineage>
</organism>
<dbReference type="PROSITE" id="PS51385">
    <property type="entry name" value="YJEF_N"/>
    <property type="match status" value="1"/>
</dbReference>
<feature type="non-terminal residue" evidence="2">
    <location>
        <position position="62"/>
    </location>
</feature>
<keyword evidence="3" id="KW-1185">Reference proteome</keyword>
<evidence type="ECO:0000259" key="1">
    <source>
        <dbReference type="PROSITE" id="PS51385"/>
    </source>
</evidence>
<protein>
    <submittedName>
        <fullName evidence="2">NAD(P)H-hydrate epimerase</fullName>
    </submittedName>
</protein>
<dbReference type="InterPro" id="IPR004443">
    <property type="entry name" value="YjeF_N_dom"/>
</dbReference>
<evidence type="ECO:0000313" key="3">
    <source>
        <dbReference type="Proteomes" id="UP001605250"/>
    </source>
</evidence>
<dbReference type="Proteomes" id="UP001605250">
    <property type="component" value="Unassembled WGS sequence"/>
</dbReference>
<gene>
    <name evidence="2" type="ORF">AB3U87_22410</name>
</gene>
<dbReference type="Pfam" id="PF03853">
    <property type="entry name" value="YjeF_N"/>
    <property type="match status" value="1"/>
</dbReference>
<dbReference type="Gene3D" id="3.40.50.10260">
    <property type="entry name" value="YjeF N-terminal domain"/>
    <property type="match status" value="1"/>
</dbReference>
<sequence>MPREILSVAEMAAADRAAVERGAPTPVLMERAGEAVARAVRARYVHRPVVIWCGPGDNGGDG</sequence>
<name>A0ABW7CUH0_9GAMM</name>
<dbReference type="RefSeq" id="WP_394150637.1">
    <property type="nucleotide sequence ID" value="NZ_JBGCUC010000121.1"/>
</dbReference>